<dbReference type="Proteomes" id="UP001523369">
    <property type="component" value="Unassembled WGS sequence"/>
</dbReference>
<dbReference type="Gene3D" id="3.40.50.300">
    <property type="entry name" value="P-loop containing nucleotide triphosphate hydrolases"/>
    <property type="match status" value="1"/>
</dbReference>
<keyword evidence="3" id="KW-1185">Reference proteome</keyword>
<dbReference type="SUPFAM" id="SSF52540">
    <property type="entry name" value="P-loop containing nucleoside triphosphate hydrolases"/>
    <property type="match status" value="1"/>
</dbReference>
<evidence type="ECO:0000256" key="1">
    <source>
        <dbReference type="SAM" id="MobiDB-lite"/>
    </source>
</evidence>
<proteinExistence type="predicted"/>
<dbReference type="EMBL" id="JAMYJR010000037">
    <property type="protein sequence ID" value="MCO8275402.1"/>
    <property type="molecule type" value="Genomic_DNA"/>
</dbReference>
<dbReference type="InterPro" id="IPR011989">
    <property type="entry name" value="ARM-like"/>
</dbReference>
<comment type="caution">
    <text evidence="2">The sequence shown here is derived from an EMBL/GenBank/DDBJ whole genome shotgun (WGS) entry which is preliminary data.</text>
</comment>
<evidence type="ECO:0008006" key="4">
    <source>
        <dbReference type="Google" id="ProtNLM"/>
    </source>
</evidence>
<dbReference type="RefSeq" id="WP_253241460.1">
    <property type="nucleotide sequence ID" value="NZ_JAMYJR010000037.1"/>
</dbReference>
<reference evidence="2 3" key="1">
    <citation type="submission" date="2022-06" db="EMBL/GenBank/DDBJ databases">
        <title>New Species of the Genus Actinoplanes, ActinopZanes ferrugineus.</title>
        <authorList>
            <person name="Ding P."/>
        </authorList>
    </citation>
    <scope>NUCLEOTIDE SEQUENCE [LARGE SCALE GENOMIC DNA]</scope>
    <source>
        <strain evidence="2 3">TRM88003</strain>
    </source>
</reference>
<dbReference type="SUPFAM" id="SSF48371">
    <property type="entry name" value="ARM repeat"/>
    <property type="match status" value="1"/>
</dbReference>
<feature type="region of interest" description="Disordered" evidence="1">
    <location>
        <begin position="369"/>
        <end position="400"/>
    </location>
</feature>
<dbReference type="InterPro" id="IPR016024">
    <property type="entry name" value="ARM-type_fold"/>
</dbReference>
<organism evidence="2 3">
    <name type="scientific">Paractinoplanes aksuensis</name>
    <dbReference type="NCBI Taxonomy" id="2939490"/>
    <lineage>
        <taxon>Bacteria</taxon>
        <taxon>Bacillati</taxon>
        <taxon>Actinomycetota</taxon>
        <taxon>Actinomycetes</taxon>
        <taxon>Micromonosporales</taxon>
        <taxon>Micromonosporaceae</taxon>
        <taxon>Paractinoplanes</taxon>
    </lineage>
</organism>
<feature type="compositionally biased region" description="Low complexity" evidence="1">
    <location>
        <begin position="380"/>
        <end position="390"/>
    </location>
</feature>
<protein>
    <recommendedName>
        <fullName evidence="4">NACHT domain-containing protein</fullName>
    </recommendedName>
</protein>
<dbReference type="InterPro" id="IPR027417">
    <property type="entry name" value="P-loop_NTPase"/>
</dbReference>
<gene>
    <name evidence="2" type="ORF">M1L60_32955</name>
</gene>
<evidence type="ECO:0000313" key="3">
    <source>
        <dbReference type="Proteomes" id="UP001523369"/>
    </source>
</evidence>
<evidence type="ECO:0000313" key="2">
    <source>
        <dbReference type="EMBL" id="MCO8275402.1"/>
    </source>
</evidence>
<name>A0ABT1DX11_9ACTN</name>
<dbReference type="Gene3D" id="1.25.10.10">
    <property type="entry name" value="Leucine-rich Repeat Variant"/>
    <property type="match status" value="1"/>
</dbReference>
<accession>A0ABT1DX11</accession>
<sequence length="538" mass="59421">MDVVPAAMRIKALRAELQQRHVVSFFSGPADLQGVVAAAVANLPQDRSSQAPRTTLSNDRLQHYYQSLARRYDGLDLDPIAEPRADGCPRIRLASIFVEPHVRAGLPLAELPPEWLARSTENGELATDEPTNLADPFEPADVRRPFPAKSAQQLFDVIAASQGQAIVILGAPGSGKSATSRYLLLRPADDSIGGPPPFLADHVPILIELQAYAALEAEGRCSDFLGYVAYRQKLDDLGLEHEAFADYLGAGGPALFIFDGLDEIFDVRDRARIAEQIVKLGAENPGIRVIVTSRIFGYPQLVFARARFDHYMLQDFGQDQIGEFLRLWSLESSPGRNDKADADHARLTDVVQQSPGAWWCTPRPAACRAGSRRPGRHPCGSGRRSAAGPRGYRRAARLAPARAEGDDTSVRKAALRVLGERYAYEPWTFTTLLRAARRDEDMLVRREALTLLVSKFTHRKGVREALNFSLRDPDWSVREAAVRLLADHYRADSRTWKQLATLAADPTDVQLSLLAGQTLSWLPKADPDRMPTLRASGR</sequence>